<sequence>MTGQRLEIVRSAERLAAVGPAWTALWREAGALVFQSHAWVSAWWATAPDRERRGLLVVLAWRGDALEAVLPLATCKRAGLRLLEWAAKDHADYGDAVLAPDAAPGIVQRMWDHLSQAGGFDLVYLNRLLPDAAARTLLDPTAQGGVFLRPNHRSEASLRVAGPWPTGKAWFDAQSKKTRQNYRRGQKVISDRGALTSRLLPEGEPLAPILDRLAGFKRAWLAENGLESNLYDEGAPALAALVQVLAETGLLRAFVLECDGAVVAVSINFVQAGTMMAFVTTYDPAFERGSPGMVLMMDYIQWSIDHGLHTVDFLCGAEAFKSRFATHSVTLDSVMGTRTLPGAAALVLDRCNRTVQELRRRYVKPAPGDAHQAEAAA</sequence>
<name>A0ABQ4U643_9HYPH</name>
<dbReference type="Gene3D" id="3.40.630.30">
    <property type="match status" value="1"/>
</dbReference>
<keyword evidence="3" id="KW-1185">Reference proteome</keyword>
<dbReference type="SUPFAM" id="SSF55729">
    <property type="entry name" value="Acyl-CoA N-acyltransferases (Nat)"/>
    <property type="match status" value="1"/>
</dbReference>
<dbReference type="Pfam" id="PF13480">
    <property type="entry name" value="Acetyltransf_6"/>
    <property type="match status" value="1"/>
</dbReference>
<reference evidence="2" key="2">
    <citation type="submission" date="2021-08" db="EMBL/GenBank/DDBJ databases">
        <authorList>
            <person name="Tani A."/>
            <person name="Ola A."/>
            <person name="Ogura Y."/>
            <person name="Katsura K."/>
            <person name="Hayashi T."/>
        </authorList>
    </citation>
    <scope>NUCLEOTIDE SEQUENCE</scope>
    <source>
        <strain evidence="2">DSM 23632</strain>
    </source>
</reference>
<gene>
    <name evidence="2" type="ORF">MPOCJGCO_4537</name>
</gene>
<proteinExistence type="predicted"/>
<reference evidence="2" key="1">
    <citation type="journal article" date="2021" name="Front. Microbiol.">
        <title>Comprehensive Comparative Genomics and Phenotyping of Methylobacterium Species.</title>
        <authorList>
            <person name="Alessa O."/>
            <person name="Ogura Y."/>
            <person name="Fujitani Y."/>
            <person name="Takami H."/>
            <person name="Hayashi T."/>
            <person name="Sahin N."/>
            <person name="Tani A."/>
        </authorList>
    </citation>
    <scope>NUCLEOTIDE SEQUENCE</scope>
    <source>
        <strain evidence="2">DSM 23632</strain>
    </source>
</reference>
<feature type="domain" description="BioF2-like acetyltransferase" evidence="1">
    <location>
        <begin position="176"/>
        <end position="322"/>
    </location>
</feature>
<accession>A0ABQ4U643</accession>
<evidence type="ECO:0000313" key="3">
    <source>
        <dbReference type="Proteomes" id="UP001055057"/>
    </source>
</evidence>
<evidence type="ECO:0000259" key="1">
    <source>
        <dbReference type="Pfam" id="PF13480"/>
    </source>
</evidence>
<dbReference type="EMBL" id="BPRB01000316">
    <property type="protein sequence ID" value="GJE62404.1"/>
    <property type="molecule type" value="Genomic_DNA"/>
</dbReference>
<comment type="caution">
    <text evidence="2">The sequence shown here is derived from an EMBL/GenBank/DDBJ whole genome shotgun (WGS) entry which is preliminary data.</text>
</comment>
<dbReference type="InterPro" id="IPR016181">
    <property type="entry name" value="Acyl_CoA_acyltransferase"/>
</dbReference>
<protein>
    <recommendedName>
        <fullName evidence="1">BioF2-like acetyltransferase domain-containing protein</fullName>
    </recommendedName>
</protein>
<evidence type="ECO:0000313" key="2">
    <source>
        <dbReference type="EMBL" id="GJE62404.1"/>
    </source>
</evidence>
<dbReference type="RefSeq" id="WP_238185039.1">
    <property type="nucleotide sequence ID" value="NZ_BPRB01000316.1"/>
</dbReference>
<dbReference type="InterPro" id="IPR038740">
    <property type="entry name" value="BioF2-like_GNAT_dom"/>
</dbReference>
<organism evidence="2 3">
    <name type="scientific">Methylobacterium trifolii</name>
    <dbReference type="NCBI Taxonomy" id="1003092"/>
    <lineage>
        <taxon>Bacteria</taxon>
        <taxon>Pseudomonadati</taxon>
        <taxon>Pseudomonadota</taxon>
        <taxon>Alphaproteobacteria</taxon>
        <taxon>Hyphomicrobiales</taxon>
        <taxon>Methylobacteriaceae</taxon>
        <taxon>Methylobacterium</taxon>
    </lineage>
</organism>
<dbReference type="Proteomes" id="UP001055057">
    <property type="component" value="Unassembled WGS sequence"/>
</dbReference>